<gene>
    <name evidence="3" type="ORF">SAMN02799615_03020</name>
</gene>
<dbReference type="PROSITE" id="PS51257">
    <property type="entry name" value="PROKAR_LIPOPROTEIN"/>
    <property type="match status" value="1"/>
</dbReference>
<evidence type="ECO:0000256" key="1">
    <source>
        <dbReference type="SAM" id="Phobius"/>
    </source>
</evidence>
<feature type="transmembrane region" description="Helical" evidence="1">
    <location>
        <begin position="193"/>
        <end position="212"/>
    </location>
</feature>
<dbReference type="EMBL" id="FONH01000012">
    <property type="protein sequence ID" value="SFF29348.1"/>
    <property type="molecule type" value="Genomic_DNA"/>
</dbReference>
<keyword evidence="1" id="KW-1133">Transmembrane helix</keyword>
<dbReference type="AlphaFoldDB" id="A0A1I2HIL5"/>
<evidence type="ECO:0000313" key="3">
    <source>
        <dbReference type="EMBL" id="SFF29348.1"/>
    </source>
</evidence>
<feature type="transmembrane region" description="Helical" evidence="1">
    <location>
        <begin position="162"/>
        <end position="181"/>
    </location>
</feature>
<proteinExistence type="predicted"/>
<dbReference type="RefSeq" id="WP_090423597.1">
    <property type="nucleotide sequence ID" value="NZ_FONH01000012.1"/>
</dbReference>
<evidence type="ECO:0000313" key="4">
    <source>
        <dbReference type="Proteomes" id="UP000199477"/>
    </source>
</evidence>
<evidence type="ECO:0000256" key="2">
    <source>
        <dbReference type="SAM" id="SignalP"/>
    </source>
</evidence>
<sequence length="268" mass="29576">MKRFRLLLLACASLLLLACNQQELIDKLTPKTESAYAQKLFTDLREGHYDSVKAALAPSLRAMPDIDQKLADVGKLFPAGKPKSVKVVGTNTSSMAFNGGPTTTKYNLTYEYEYTDSWVLANMFLERNQDGLQVLGFHAQSQTRSLEAMSAFSLAGKGAGQWLFLALVIAVPFFCVYAFVVCLRTPNLKRKGLWALFTLVGFVSLSMNWNTGDVGFRLISFQLLSASAFQSGYTPWLLSISFPLGAVWFLCKRHAMRSDAAAPAMPEA</sequence>
<reference evidence="4" key="1">
    <citation type="submission" date="2016-10" db="EMBL/GenBank/DDBJ databases">
        <authorList>
            <person name="Varghese N."/>
            <person name="Submissions S."/>
        </authorList>
    </citation>
    <scope>NUCLEOTIDE SEQUENCE [LARGE SCALE GENOMIC DNA]</scope>
    <source>
        <strain evidence="4">UNC178MFTsu3.1</strain>
    </source>
</reference>
<feature type="signal peptide" evidence="2">
    <location>
        <begin position="1"/>
        <end position="18"/>
    </location>
</feature>
<name>A0A1I2HIL5_9GAMM</name>
<protein>
    <submittedName>
        <fullName evidence="3">Uncharacterized protein</fullName>
    </submittedName>
</protein>
<dbReference type="STRING" id="500610.SAMN02799615_03020"/>
<keyword evidence="1" id="KW-0812">Transmembrane</keyword>
<keyword evidence="1" id="KW-0472">Membrane</keyword>
<keyword evidence="2" id="KW-0732">Signal</keyword>
<dbReference type="Proteomes" id="UP000199477">
    <property type="component" value="Unassembled WGS sequence"/>
</dbReference>
<accession>A0A1I2HIL5</accession>
<organism evidence="3 4">
    <name type="scientific">Dyella marensis</name>
    <dbReference type="NCBI Taxonomy" id="500610"/>
    <lineage>
        <taxon>Bacteria</taxon>
        <taxon>Pseudomonadati</taxon>
        <taxon>Pseudomonadota</taxon>
        <taxon>Gammaproteobacteria</taxon>
        <taxon>Lysobacterales</taxon>
        <taxon>Rhodanobacteraceae</taxon>
        <taxon>Dyella</taxon>
    </lineage>
</organism>
<feature type="transmembrane region" description="Helical" evidence="1">
    <location>
        <begin position="232"/>
        <end position="251"/>
    </location>
</feature>
<feature type="chain" id="PRO_5011549435" evidence="2">
    <location>
        <begin position="19"/>
        <end position="268"/>
    </location>
</feature>
<keyword evidence="4" id="KW-1185">Reference proteome</keyword>